<keyword evidence="3" id="KW-1185">Reference proteome</keyword>
<dbReference type="EMBL" id="CAAALY010259365">
    <property type="protein sequence ID" value="VEL38890.1"/>
    <property type="molecule type" value="Genomic_DNA"/>
</dbReference>
<protein>
    <submittedName>
        <fullName evidence="2">Uncharacterized protein</fullName>
    </submittedName>
</protein>
<reference evidence="2" key="1">
    <citation type="submission" date="2018-11" db="EMBL/GenBank/DDBJ databases">
        <authorList>
            <consortium name="Pathogen Informatics"/>
        </authorList>
    </citation>
    <scope>NUCLEOTIDE SEQUENCE</scope>
</reference>
<keyword evidence="1" id="KW-0812">Transmembrane</keyword>
<keyword evidence="1" id="KW-1133">Transmembrane helix</keyword>
<evidence type="ECO:0000313" key="3">
    <source>
        <dbReference type="Proteomes" id="UP000784294"/>
    </source>
</evidence>
<evidence type="ECO:0000256" key="1">
    <source>
        <dbReference type="SAM" id="Phobius"/>
    </source>
</evidence>
<organism evidence="2 3">
    <name type="scientific">Protopolystoma xenopodis</name>
    <dbReference type="NCBI Taxonomy" id="117903"/>
    <lineage>
        <taxon>Eukaryota</taxon>
        <taxon>Metazoa</taxon>
        <taxon>Spiralia</taxon>
        <taxon>Lophotrochozoa</taxon>
        <taxon>Platyhelminthes</taxon>
        <taxon>Monogenea</taxon>
        <taxon>Polyopisthocotylea</taxon>
        <taxon>Polystomatidea</taxon>
        <taxon>Polystomatidae</taxon>
        <taxon>Protopolystoma</taxon>
    </lineage>
</organism>
<dbReference type="AlphaFoldDB" id="A0A3S5B2V6"/>
<sequence>MMPTTIPAKRFENLPSPLSDAGNHDNYYDRRLRTRGVLLSRPDNKTKLRQRVTTVTTMALASVGTMTAILAVLGGRIVTPVATVTGLRTWFMTAILAVLGLGAIVFAGLRALLVVMKLDGMV</sequence>
<feature type="transmembrane region" description="Helical" evidence="1">
    <location>
        <begin position="90"/>
        <end position="113"/>
    </location>
</feature>
<dbReference type="Proteomes" id="UP000784294">
    <property type="component" value="Unassembled WGS sequence"/>
</dbReference>
<feature type="transmembrane region" description="Helical" evidence="1">
    <location>
        <begin position="55"/>
        <end position="78"/>
    </location>
</feature>
<proteinExistence type="predicted"/>
<gene>
    <name evidence="2" type="ORF">PXEA_LOCUS32330</name>
</gene>
<name>A0A3S5B2V6_9PLAT</name>
<comment type="caution">
    <text evidence="2">The sequence shown here is derived from an EMBL/GenBank/DDBJ whole genome shotgun (WGS) entry which is preliminary data.</text>
</comment>
<keyword evidence="1" id="KW-0472">Membrane</keyword>
<accession>A0A3S5B2V6</accession>
<evidence type="ECO:0000313" key="2">
    <source>
        <dbReference type="EMBL" id="VEL38890.1"/>
    </source>
</evidence>